<organism evidence="1 2">
    <name type="scientific">Vermiconidia calcicola</name>
    <dbReference type="NCBI Taxonomy" id="1690605"/>
    <lineage>
        <taxon>Eukaryota</taxon>
        <taxon>Fungi</taxon>
        <taxon>Dikarya</taxon>
        <taxon>Ascomycota</taxon>
        <taxon>Pezizomycotina</taxon>
        <taxon>Dothideomycetes</taxon>
        <taxon>Dothideomycetidae</taxon>
        <taxon>Mycosphaerellales</taxon>
        <taxon>Extremaceae</taxon>
        <taxon>Vermiconidia</taxon>
    </lineage>
</organism>
<proteinExistence type="predicted"/>
<comment type="caution">
    <text evidence="1">The sequence shown here is derived from an EMBL/GenBank/DDBJ whole genome shotgun (WGS) entry which is preliminary data.</text>
</comment>
<accession>A0ACC3ME12</accession>
<reference evidence="1" key="1">
    <citation type="submission" date="2023-07" db="EMBL/GenBank/DDBJ databases">
        <title>Black Yeasts Isolated from many extreme environments.</title>
        <authorList>
            <person name="Coleine C."/>
            <person name="Stajich J.E."/>
            <person name="Selbmann L."/>
        </authorList>
    </citation>
    <scope>NUCLEOTIDE SEQUENCE</scope>
    <source>
        <strain evidence="1">CCFEE 5714</strain>
    </source>
</reference>
<dbReference type="Proteomes" id="UP001281147">
    <property type="component" value="Unassembled WGS sequence"/>
</dbReference>
<keyword evidence="2" id="KW-1185">Reference proteome</keyword>
<protein>
    <submittedName>
        <fullName evidence="1">Uncharacterized protein</fullName>
    </submittedName>
</protein>
<name>A0ACC3ME12_9PEZI</name>
<evidence type="ECO:0000313" key="2">
    <source>
        <dbReference type="Proteomes" id="UP001281147"/>
    </source>
</evidence>
<evidence type="ECO:0000313" key="1">
    <source>
        <dbReference type="EMBL" id="KAK3686798.1"/>
    </source>
</evidence>
<gene>
    <name evidence="1" type="ORF">LTR37_019431</name>
</gene>
<dbReference type="EMBL" id="JAUTXU010000301">
    <property type="protein sequence ID" value="KAK3686798.1"/>
    <property type="molecule type" value="Genomic_DNA"/>
</dbReference>
<sequence length="122" mass="13927">MLQQNDLPPFIHPSLVSSDPGNHDMEPLTNCMSLILMIRGGVRGNRKLFWRNVRQDCERLCAELNLDKWQVLAAMQALLIYIVVRLDEGETDYNNFDSLLLKTVIVGLHTLVRPGLDVVDIR</sequence>